<dbReference type="SUPFAM" id="SSF56112">
    <property type="entry name" value="Protein kinase-like (PK-like)"/>
    <property type="match status" value="2"/>
</dbReference>
<evidence type="ECO:0000313" key="2">
    <source>
        <dbReference type="Proteomes" id="UP001634007"/>
    </source>
</evidence>
<name>A0ABD3ILA8_EUCGL</name>
<dbReference type="Gene3D" id="3.30.200.20">
    <property type="entry name" value="Phosphorylase Kinase, domain 1"/>
    <property type="match status" value="1"/>
</dbReference>
<dbReference type="EMBL" id="JBJKBG010000011">
    <property type="protein sequence ID" value="KAL3715735.1"/>
    <property type="molecule type" value="Genomic_DNA"/>
</dbReference>
<reference evidence="1 2" key="1">
    <citation type="submission" date="2024-11" db="EMBL/GenBank/DDBJ databases">
        <title>Chromosome-level genome assembly of Eucalyptus globulus Labill. provides insights into its genome evolution.</title>
        <authorList>
            <person name="Li X."/>
        </authorList>
    </citation>
    <scope>NUCLEOTIDE SEQUENCE [LARGE SCALE GENOMIC DNA]</scope>
    <source>
        <strain evidence="1">CL2024</strain>
        <tissue evidence="1">Fresh tender leaves</tissue>
    </source>
</reference>
<comment type="caution">
    <text evidence="1">The sequence shown here is derived from an EMBL/GenBank/DDBJ whole genome shotgun (WGS) entry which is preliminary data.</text>
</comment>
<dbReference type="InterPro" id="IPR011009">
    <property type="entry name" value="Kinase-like_dom_sf"/>
</dbReference>
<organism evidence="1 2">
    <name type="scientific">Eucalyptus globulus</name>
    <name type="common">Tasmanian blue gum</name>
    <dbReference type="NCBI Taxonomy" id="34317"/>
    <lineage>
        <taxon>Eukaryota</taxon>
        <taxon>Viridiplantae</taxon>
        <taxon>Streptophyta</taxon>
        <taxon>Embryophyta</taxon>
        <taxon>Tracheophyta</taxon>
        <taxon>Spermatophyta</taxon>
        <taxon>Magnoliopsida</taxon>
        <taxon>eudicotyledons</taxon>
        <taxon>Gunneridae</taxon>
        <taxon>Pentapetalae</taxon>
        <taxon>rosids</taxon>
        <taxon>malvids</taxon>
        <taxon>Myrtales</taxon>
        <taxon>Myrtaceae</taxon>
        <taxon>Myrtoideae</taxon>
        <taxon>Eucalypteae</taxon>
        <taxon>Eucalyptus</taxon>
    </lineage>
</organism>
<proteinExistence type="predicted"/>
<accession>A0ABD3ILA8</accession>
<evidence type="ECO:0000313" key="1">
    <source>
        <dbReference type="EMBL" id="KAL3715735.1"/>
    </source>
</evidence>
<dbReference type="PANTHER" id="PTHR47987">
    <property type="entry name" value="OS08G0249100 PROTEIN"/>
    <property type="match status" value="1"/>
</dbReference>
<protein>
    <submittedName>
        <fullName evidence="1">Uncharacterized protein</fullName>
    </submittedName>
</protein>
<dbReference type="InterPro" id="IPR046958">
    <property type="entry name" value="RBK1/2/STUNTED"/>
</dbReference>
<dbReference type="Gene3D" id="1.10.510.10">
    <property type="entry name" value="Transferase(Phosphotransferase) domain 1"/>
    <property type="match status" value="1"/>
</dbReference>
<dbReference type="AlphaFoldDB" id="A0ABD3ILA8"/>
<keyword evidence="2" id="KW-1185">Reference proteome</keyword>
<sequence length="249" mass="28371">MVFNLRTFSFVESVEDDPIPPKSFSLKELRCTTDNFSSKNIVVVFCSGKVYKERLADGSLVIVYRASYVNPLREDKFEVEVKVVSTVSMHPNVLHVRGFCCKYSFKCTLKNDVFAYGILLLDLIFGQPIIKICCKSFSNFGFMNKNELGRVIDPNLRGNYVEEEVEQLFRLALLCVDFNPSIRPKMSKVVTMIESQMLGQHPNSRSNLSGSEYDSNPSTPYYSFSLIGDMLNLDHRCLLQAQLLCFSFP</sequence>
<gene>
    <name evidence="1" type="ORF">ACJRO7_007474</name>
</gene>
<dbReference type="Proteomes" id="UP001634007">
    <property type="component" value="Unassembled WGS sequence"/>
</dbReference>